<evidence type="ECO:0000256" key="4">
    <source>
        <dbReference type="ARBA" id="ARBA00023136"/>
    </source>
</evidence>
<organism evidence="6 7">
    <name type="scientific">Pseudoneurospora amorphoporcata</name>
    <dbReference type="NCBI Taxonomy" id="241081"/>
    <lineage>
        <taxon>Eukaryota</taxon>
        <taxon>Fungi</taxon>
        <taxon>Dikarya</taxon>
        <taxon>Ascomycota</taxon>
        <taxon>Pezizomycotina</taxon>
        <taxon>Sordariomycetes</taxon>
        <taxon>Sordariomycetidae</taxon>
        <taxon>Sordariales</taxon>
        <taxon>Sordariaceae</taxon>
        <taxon>Pseudoneurospora</taxon>
    </lineage>
</organism>
<dbReference type="Pfam" id="PF04479">
    <property type="entry name" value="RTA1"/>
    <property type="match status" value="1"/>
</dbReference>
<comment type="subcellular location">
    <subcellularLocation>
        <location evidence="1">Membrane</location>
        <topology evidence="1">Multi-pass membrane protein</topology>
    </subcellularLocation>
</comment>
<dbReference type="AlphaFoldDB" id="A0AAN6NXK7"/>
<feature type="transmembrane region" description="Helical" evidence="5">
    <location>
        <begin position="105"/>
        <end position="125"/>
    </location>
</feature>
<evidence type="ECO:0000256" key="5">
    <source>
        <dbReference type="SAM" id="Phobius"/>
    </source>
</evidence>
<dbReference type="PANTHER" id="PTHR31465">
    <property type="entry name" value="PROTEIN RTA1-RELATED"/>
    <property type="match status" value="1"/>
</dbReference>
<dbReference type="Proteomes" id="UP001303222">
    <property type="component" value="Unassembled WGS sequence"/>
</dbReference>
<keyword evidence="2 5" id="KW-0812">Transmembrane</keyword>
<evidence type="ECO:0000256" key="2">
    <source>
        <dbReference type="ARBA" id="ARBA00022692"/>
    </source>
</evidence>
<keyword evidence="3 5" id="KW-1133">Transmembrane helix</keyword>
<feature type="transmembrane region" description="Helical" evidence="5">
    <location>
        <begin position="185"/>
        <end position="209"/>
    </location>
</feature>
<protein>
    <submittedName>
        <fullName evidence="6">RTA1 like protein-domain-containing protein</fullName>
    </submittedName>
</protein>
<proteinExistence type="predicted"/>
<evidence type="ECO:0000256" key="1">
    <source>
        <dbReference type="ARBA" id="ARBA00004141"/>
    </source>
</evidence>
<dbReference type="GO" id="GO:0005886">
    <property type="term" value="C:plasma membrane"/>
    <property type="evidence" value="ECO:0007669"/>
    <property type="project" value="TreeGrafter"/>
</dbReference>
<reference evidence="6" key="1">
    <citation type="journal article" date="2023" name="Mol. Phylogenet. Evol.">
        <title>Genome-scale phylogeny and comparative genomics of the fungal order Sordariales.</title>
        <authorList>
            <person name="Hensen N."/>
            <person name="Bonometti L."/>
            <person name="Westerberg I."/>
            <person name="Brannstrom I.O."/>
            <person name="Guillou S."/>
            <person name="Cros-Aarteil S."/>
            <person name="Calhoun S."/>
            <person name="Haridas S."/>
            <person name="Kuo A."/>
            <person name="Mondo S."/>
            <person name="Pangilinan J."/>
            <person name="Riley R."/>
            <person name="LaButti K."/>
            <person name="Andreopoulos B."/>
            <person name="Lipzen A."/>
            <person name="Chen C."/>
            <person name="Yan M."/>
            <person name="Daum C."/>
            <person name="Ng V."/>
            <person name="Clum A."/>
            <person name="Steindorff A."/>
            <person name="Ohm R.A."/>
            <person name="Martin F."/>
            <person name="Silar P."/>
            <person name="Natvig D.O."/>
            <person name="Lalanne C."/>
            <person name="Gautier V."/>
            <person name="Ament-Velasquez S.L."/>
            <person name="Kruys A."/>
            <person name="Hutchinson M.I."/>
            <person name="Powell A.J."/>
            <person name="Barry K."/>
            <person name="Miller A.N."/>
            <person name="Grigoriev I.V."/>
            <person name="Debuchy R."/>
            <person name="Gladieux P."/>
            <person name="Hiltunen Thoren M."/>
            <person name="Johannesson H."/>
        </authorList>
    </citation>
    <scope>NUCLEOTIDE SEQUENCE</scope>
    <source>
        <strain evidence="6">CBS 626.80</strain>
    </source>
</reference>
<feature type="transmembrane region" description="Helical" evidence="5">
    <location>
        <begin position="288"/>
        <end position="309"/>
    </location>
</feature>
<gene>
    <name evidence="6" type="ORF">QBC32DRAFT_337878</name>
</gene>
<feature type="transmembrane region" description="Helical" evidence="5">
    <location>
        <begin position="73"/>
        <end position="93"/>
    </location>
</feature>
<keyword evidence="4 5" id="KW-0472">Membrane</keyword>
<evidence type="ECO:0000313" key="6">
    <source>
        <dbReference type="EMBL" id="KAK3953805.1"/>
    </source>
</evidence>
<feature type="transmembrane region" description="Helical" evidence="5">
    <location>
        <begin position="47"/>
        <end position="66"/>
    </location>
</feature>
<feature type="transmembrane region" description="Helical" evidence="5">
    <location>
        <begin position="247"/>
        <end position="268"/>
    </location>
</feature>
<feature type="transmembrane region" description="Helical" evidence="5">
    <location>
        <begin position="145"/>
        <end position="165"/>
    </location>
</feature>
<keyword evidence="7" id="KW-1185">Reference proteome</keyword>
<reference evidence="6" key="2">
    <citation type="submission" date="2023-06" db="EMBL/GenBank/DDBJ databases">
        <authorList>
            <consortium name="Lawrence Berkeley National Laboratory"/>
            <person name="Mondo S.J."/>
            <person name="Hensen N."/>
            <person name="Bonometti L."/>
            <person name="Westerberg I."/>
            <person name="Brannstrom I.O."/>
            <person name="Guillou S."/>
            <person name="Cros-Aarteil S."/>
            <person name="Calhoun S."/>
            <person name="Haridas S."/>
            <person name="Kuo A."/>
            <person name="Pangilinan J."/>
            <person name="Riley R."/>
            <person name="Labutti K."/>
            <person name="Andreopoulos B."/>
            <person name="Lipzen A."/>
            <person name="Chen C."/>
            <person name="Yanf M."/>
            <person name="Daum C."/>
            <person name="Ng V."/>
            <person name="Clum A."/>
            <person name="Steindorff A."/>
            <person name="Ohm R."/>
            <person name="Martin F."/>
            <person name="Silar P."/>
            <person name="Natvig D."/>
            <person name="Lalanne C."/>
            <person name="Gautier V."/>
            <person name="Ament-Velasquez S.L."/>
            <person name="Kruys A."/>
            <person name="Hutchinson M.I."/>
            <person name="Powell A.J."/>
            <person name="Barry K."/>
            <person name="Miller A.N."/>
            <person name="Grigoriev I.V."/>
            <person name="Debuchy R."/>
            <person name="Gladieux P."/>
            <person name="Thoren M.H."/>
            <person name="Johannesson H."/>
        </authorList>
    </citation>
    <scope>NUCLEOTIDE SEQUENCE</scope>
    <source>
        <strain evidence="6">CBS 626.80</strain>
    </source>
</reference>
<accession>A0AAN6NXK7</accession>
<comment type="caution">
    <text evidence="6">The sequence shown here is derived from an EMBL/GenBank/DDBJ whole genome shotgun (WGS) entry which is preliminary data.</text>
</comment>
<dbReference type="GO" id="GO:0000324">
    <property type="term" value="C:fungal-type vacuole"/>
    <property type="evidence" value="ECO:0007669"/>
    <property type="project" value="TreeGrafter"/>
</dbReference>
<dbReference type="InterPro" id="IPR007568">
    <property type="entry name" value="RTA1"/>
</dbReference>
<name>A0AAN6NXK7_9PEZI</name>
<dbReference type="EMBL" id="MU859099">
    <property type="protein sequence ID" value="KAK3953805.1"/>
    <property type="molecule type" value="Genomic_DNA"/>
</dbReference>
<dbReference type="PANTHER" id="PTHR31465:SF8">
    <property type="entry name" value="DOMAIN PROTEIN, PUTATIVE (AFU_ORTHOLOGUE AFUA_6G14140)-RELATED"/>
    <property type="match status" value="1"/>
</dbReference>
<sequence>MSKTAPAALPASTPQFRPGYDTCTEVTAICRVEYTTLGYYPNQGVNIFLAMAFGLCAIGTLAIGVWKKTWGYSIAITAGCILECAGYAARAVLSSNPWQASAFKTQIVSIILGPTLICIGLYLTLKHIVATLAPSLSPFQFRPKFYPLFFVPADVSCLVIQAIGGGIAASAGKQDYQLLQHGNRVIIAGIVLQVVVLGAFGVLSAIFLLRAKKHFLRSFAFPESEATTLEIEQQQQQQTWQANKTKFFVGAMVGAYACLLIRCVYRIAEMAGGWGNDIMQDEPSFVVLESFMVGIACVLFTVFAPGVWFPWMSYSEKVNPGLMMRAERDMEGGVVNVGHEMGETSSGLEHEKVVGV</sequence>
<evidence type="ECO:0000313" key="7">
    <source>
        <dbReference type="Proteomes" id="UP001303222"/>
    </source>
</evidence>
<evidence type="ECO:0000256" key="3">
    <source>
        <dbReference type="ARBA" id="ARBA00022989"/>
    </source>
</evidence>